<dbReference type="Pfam" id="PF13489">
    <property type="entry name" value="Methyltransf_23"/>
    <property type="match status" value="1"/>
</dbReference>
<reference evidence="1 2" key="1">
    <citation type="journal article" date="2020" name="Sci. Rep.">
        <title>A novel cyanobacterial geosmin producer, revising GeoA distribution and dispersion patterns in Bacteria.</title>
        <authorList>
            <person name="Churro C."/>
            <person name="Semedo-Aguiar A.P."/>
            <person name="Silva A.D."/>
            <person name="Pereira-Leal J.B."/>
            <person name="Leite R.B."/>
        </authorList>
    </citation>
    <scope>NUCLEOTIDE SEQUENCE [LARGE SCALE GENOMIC DNA]</scope>
    <source>
        <strain evidence="1 2">IPMA8</strain>
    </source>
</reference>
<gene>
    <name evidence="1" type="primary">ubiG_7</name>
    <name evidence="1" type="ORF">E5S67_06048</name>
</gene>
<accession>A0ABX2D8W7</accession>
<organism evidence="1 2">
    <name type="scientific">Microcoleus asticus IPMA8</name>
    <dbReference type="NCBI Taxonomy" id="2563858"/>
    <lineage>
        <taxon>Bacteria</taxon>
        <taxon>Bacillati</taxon>
        <taxon>Cyanobacteriota</taxon>
        <taxon>Cyanophyceae</taxon>
        <taxon>Oscillatoriophycideae</taxon>
        <taxon>Oscillatoriales</taxon>
        <taxon>Microcoleaceae</taxon>
        <taxon>Microcoleus</taxon>
        <taxon>Microcoleus asticus</taxon>
    </lineage>
</organism>
<dbReference type="Proteomes" id="UP000702425">
    <property type="component" value="Unassembled WGS sequence"/>
</dbReference>
<protein>
    <submittedName>
        <fullName evidence="1">Ubiquinone biosynthesis O-methyltransferase</fullName>
        <ecNumber evidence="1">2.1.1.222</ecNumber>
    </submittedName>
</protein>
<keyword evidence="1" id="KW-0808">Transferase</keyword>
<dbReference type="Gene3D" id="3.40.50.150">
    <property type="entry name" value="Vaccinia Virus protein VP39"/>
    <property type="match status" value="1"/>
</dbReference>
<evidence type="ECO:0000313" key="1">
    <source>
        <dbReference type="EMBL" id="NQE38263.1"/>
    </source>
</evidence>
<proteinExistence type="predicted"/>
<dbReference type="GO" id="GO:0032259">
    <property type="term" value="P:methylation"/>
    <property type="evidence" value="ECO:0007669"/>
    <property type="project" value="UniProtKB-KW"/>
</dbReference>
<keyword evidence="1" id="KW-0830">Ubiquinone</keyword>
<dbReference type="RefSeq" id="WP_172192876.1">
    <property type="nucleotide sequence ID" value="NZ_CAWPPK010000108.1"/>
</dbReference>
<comment type="caution">
    <text evidence="1">The sequence shown here is derived from an EMBL/GenBank/DDBJ whole genome shotgun (WGS) entry which is preliminary data.</text>
</comment>
<dbReference type="InterPro" id="IPR029063">
    <property type="entry name" value="SAM-dependent_MTases_sf"/>
</dbReference>
<keyword evidence="1" id="KW-0489">Methyltransferase</keyword>
<name>A0ABX2D8W7_9CYAN</name>
<dbReference type="EMBL" id="SRRZ01000196">
    <property type="protein sequence ID" value="NQE38263.1"/>
    <property type="molecule type" value="Genomic_DNA"/>
</dbReference>
<dbReference type="EC" id="2.1.1.222" evidence="1"/>
<keyword evidence="2" id="KW-1185">Reference proteome</keyword>
<dbReference type="SUPFAM" id="SSF53335">
    <property type="entry name" value="S-adenosyl-L-methionine-dependent methyltransferases"/>
    <property type="match status" value="1"/>
</dbReference>
<dbReference type="PANTHER" id="PTHR43861">
    <property type="entry name" value="TRANS-ACONITATE 2-METHYLTRANSFERASE-RELATED"/>
    <property type="match status" value="1"/>
</dbReference>
<evidence type="ECO:0000313" key="2">
    <source>
        <dbReference type="Proteomes" id="UP000702425"/>
    </source>
</evidence>
<dbReference type="GO" id="GO:0102208">
    <property type="term" value="F:2-polyprenyl-6-hydroxyphenol methylase activity"/>
    <property type="evidence" value="ECO:0007669"/>
    <property type="project" value="UniProtKB-EC"/>
</dbReference>
<dbReference type="CDD" id="cd02440">
    <property type="entry name" value="AdoMet_MTases"/>
    <property type="match status" value="1"/>
</dbReference>
<sequence length="302" mass="34044">MQQLTNCPVCNSQNIRFRNKAGTSDAPKEPLKWSLFGCDDCGLGFLNPQPTWEELIPYYPPDYLCYNTHVEDEEQVVQEAKRRGEYRHIPVPVGKRLLDVGCGGGSFLQVFKKLGVEVKGVDPGVSATAAARDSGLDVFTGTLEEYIAQHGTNEKFDVITCSHVLMATPSPTQTLDCMRQLLAPNGYIWVAVPNADCESARQLGWRWHSTYFPRNIIQFTPKTLSKAGEVAGLEIRRQSTYSFPAAVGFSLCLRWRHRWFIPHKISSRLLSENYLKRAAQELDSRDEGEAILMEFCHPQSLD</sequence>